<name>A0A166CUG4_9AGAM</name>
<gene>
    <name evidence="2" type="ORF">FIBSPDRAFT_1049069</name>
</gene>
<accession>A0A166CUG4</accession>
<evidence type="ECO:0000313" key="2">
    <source>
        <dbReference type="EMBL" id="KZP14014.1"/>
    </source>
</evidence>
<dbReference type="OrthoDB" id="3268610at2759"/>
<organism evidence="2 3">
    <name type="scientific">Athelia psychrophila</name>
    <dbReference type="NCBI Taxonomy" id="1759441"/>
    <lineage>
        <taxon>Eukaryota</taxon>
        <taxon>Fungi</taxon>
        <taxon>Dikarya</taxon>
        <taxon>Basidiomycota</taxon>
        <taxon>Agaricomycotina</taxon>
        <taxon>Agaricomycetes</taxon>
        <taxon>Agaricomycetidae</taxon>
        <taxon>Atheliales</taxon>
        <taxon>Atheliaceae</taxon>
        <taxon>Athelia</taxon>
    </lineage>
</organism>
<feature type="compositionally biased region" description="Low complexity" evidence="1">
    <location>
        <begin position="23"/>
        <end position="39"/>
    </location>
</feature>
<evidence type="ECO:0000256" key="1">
    <source>
        <dbReference type="SAM" id="MobiDB-lite"/>
    </source>
</evidence>
<feature type="compositionally biased region" description="Polar residues" evidence="1">
    <location>
        <begin position="48"/>
        <end position="60"/>
    </location>
</feature>
<keyword evidence="3" id="KW-1185">Reference proteome</keyword>
<evidence type="ECO:0000313" key="3">
    <source>
        <dbReference type="Proteomes" id="UP000076532"/>
    </source>
</evidence>
<protein>
    <submittedName>
        <fullName evidence="2">Uncharacterized protein</fullName>
    </submittedName>
</protein>
<reference evidence="2 3" key="1">
    <citation type="journal article" date="2016" name="Mol. Biol. Evol.">
        <title>Comparative Genomics of Early-Diverging Mushroom-Forming Fungi Provides Insights into the Origins of Lignocellulose Decay Capabilities.</title>
        <authorList>
            <person name="Nagy L.G."/>
            <person name="Riley R."/>
            <person name="Tritt A."/>
            <person name="Adam C."/>
            <person name="Daum C."/>
            <person name="Floudas D."/>
            <person name="Sun H."/>
            <person name="Yadav J.S."/>
            <person name="Pangilinan J."/>
            <person name="Larsson K.H."/>
            <person name="Matsuura K."/>
            <person name="Barry K."/>
            <person name="Labutti K."/>
            <person name="Kuo R."/>
            <person name="Ohm R.A."/>
            <person name="Bhattacharya S.S."/>
            <person name="Shirouzu T."/>
            <person name="Yoshinaga Y."/>
            <person name="Martin F.M."/>
            <person name="Grigoriev I.V."/>
            <person name="Hibbett D.S."/>
        </authorList>
    </citation>
    <scope>NUCLEOTIDE SEQUENCE [LARGE SCALE GENOMIC DNA]</scope>
    <source>
        <strain evidence="2 3">CBS 109695</strain>
    </source>
</reference>
<dbReference type="EMBL" id="KV417624">
    <property type="protein sequence ID" value="KZP14014.1"/>
    <property type="molecule type" value="Genomic_DNA"/>
</dbReference>
<feature type="region of interest" description="Disordered" evidence="1">
    <location>
        <begin position="1"/>
        <end position="124"/>
    </location>
</feature>
<proteinExistence type="predicted"/>
<dbReference type="Proteomes" id="UP000076532">
    <property type="component" value="Unassembled WGS sequence"/>
</dbReference>
<dbReference type="AlphaFoldDB" id="A0A166CUG4"/>
<sequence>MNFGSTFSYLHPAHRTLPDPNPSTLSLQSATSSSSSTTHLLERERPNVTVTGSPPSTTNLQEDEQPSRHPKPQPKDFESAFASLSSSYGYGGQAPVLPRKQAGTRTSPRGGLFRGSWNFKGDRK</sequence>